<evidence type="ECO:0000313" key="6">
    <source>
        <dbReference type="Proteomes" id="UP000243459"/>
    </source>
</evidence>
<dbReference type="GO" id="GO:0046872">
    <property type="term" value="F:metal ion binding"/>
    <property type="evidence" value="ECO:0007669"/>
    <property type="project" value="UniProtKB-KW"/>
</dbReference>
<dbReference type="Gramene" id="ONK80662">
    <property type="protein sequence ID" value="ONK80662"/>
    <property type="gene ID" value="A4U43_C01F20310"/>
</dbReference>
<keyword evidence="6" id="KW-1185">Reference proteome</keyword>
<dbReference type="PANTHER" id="PTHR46868:SF3">
    <property type="entry name" value="FCS-LIKE ZINC FINGER 11"/>
    <property type="match status" value="1"/>
</dbReference>
<proteinExistence type="inferred from homology"/>
<accession>A0A5P1FRF4</accession>
<dbReference type="Proteomes" id="UP000243459">
    <property type="component" value="Chromosome 1"/>
</dbReference>
<feature type="domain" description="FLZ-type" evidence="4">
    <location>
        <begin position="267"/>
        <end position="311"/>
    </location>
</feature>
<dbReference type="OMA" id="GSHDNTQ"/>
<feature type="zinc finger region" description="FLZ-type" evidence="3">
    <location>
        <begin position="267"/>
        <end position="311"/>
    </location>
</feature>
<organism evidence="5 6">
    <name type="scientific">Asparagus officinalis</name>
    <name type="common">Garden asparagus</name>
    <dbReference type="NCBI Taxonomy" id="4686"/>
    <lineage>
        <taxon>Eukaryota</taxon>
        <taxon>Viridiplantae</taxon>
        <taxon>Streptophyta</taxon>
        <taxon>Embryophyta</taxon>
        <taxon>Tracheophyta</taxon>
        <taxon>Spermatophyta</taxon>
        <taxon>Magnoliopsida</taxon>
        <taxon>Liliopsida</taxon>
        <taxon>Asparagales</taxon>
        <taxon>Asparagaceae</taxon>
        <taxon>Asparagoideae</taxon>
        <taxon>Asparagus</taxon>
    </lineage>
</organism>
<dbReference type="InterPro" id="IPR007650">
    <property type="entry name" value="Zf-FLZ_dom"/>
</dbReference>
<protein>
    <recommendedName>
        <fullName evidence="4">FLZ-type domain-containing protein</fullName>
    </recommendedName>
</protein>
<dbReference type="PANTHER" id="PTHR46868">
    <property type="entry name" value="FCS-LIKE ZINC FINGER 11"/>
    <property type="match status" value="1"/>
</dbReference>
<dbReference type="EMBL" id="CM007381">
    <property type="protein sequence ID" value="ONK80662.1"/>
    <property type="molecule type" value="Genomic_DNA"/>
</dbReference>
<reference evidence="6" key="1">
    <citation type="journal article" date="2017" name="Nat. Commun.">
        <title>The asparagus genome sheds light on the origin and evolution of a young Y chromosome.</title>
        <authorList>
            <person name="Harkess A."/>
            <person name="Zhou J."/>
            <person name="Xu C."/>
            <person name="Bowers J.E."/>
            <person name="Van der Hulst R."/>
            <person name="Ayyampalayam S."/>
            <person name="Mercati F."/>
            <person name="Riccardi P."/>
            <person name="McKain M.R."/>
            <person name="Kakrana A."/>
            <person name="Tang H."/>
            <person name="Ray J."/>
            <person name="Groenendijk J."/>
            <person name="Arikit S."/>
            <person name="Mathioni S.M."/>
            <person name="Nakano M."/>
            <person name="Shan H."/>
            <person name="Telgmann-Rauber A."/>
            <person name="Kanno A."/>
            <person name="Yue Z."/>
            <person name="Chen H."/>
            <person name="Li W."/>
            <person name="Chen Y."/>
            <person name="Xu X."/>
            <person name="Zhang Y."/>
            <person name="Luo S."/>
            <person name="Chen H."/>
            <person name="Gao J."/>
            <person name="Mao Z."/>
            <person name="Pires J.C."/>
            <person name="Luo M."/>
            <person name="Kudrna D."/>
            <person name="Wing R.A."/>
            <person name="Meyers B.C."/>
            <person name="Yi K."/>
            <person name="Kong H."/>
            <person name="Lavrijsen P."/>
            <person name="Sunseri F."/>
            <person name="Falavigna A."/>
            <person name="Ye Y."/>
            <person name="Leebens-Mack J.H."/>
            <person name="Chen G."/>
        </authorList>
    </citation>
    <scope>NUCLEOTIDE SEQUENCE [LARGE SCALE GENOMIC DNA]</scope>
    <source>
        <strain evidence="6">cv. DH0086</strain>
    </source>
</reference>
<evidence type="ECO:0000259" key="4">
    <source>
        <dbReference type="PROSITE" id="PS51795"/>
    </source>
</evidence>
<dbReference type="PROSITE" id="PS51795">
    <property type="entry name" value="ZF_FLZ"/>
    <property type="match status" value="1"/>
</dbReference>
<comment type="similarity">
    <text evidence="1">Belongs to the FLZ family.</text>
</comment>
<gene>
    <name evidence="5" type="ORF">A4U43_C01F20310</name>
</gene>
<evidence type="ECO:0000256" key="3">
    <source>
        <dbReference type="PROSITE-ProRule" id="PRU01131"/>
    </source>
</evidence>
<evidence type="ECO:0000313" key="5">
    <source>
        <dbReference type="EMBL" id="ONK80662.1"/>
    </source>
</evidence>
<dbReference type="Pfam" id="PF04570">
    <property type="entry name" value="zf-FLZ"/>
    <property type="match status" value="1"/>
</dbReference>
<keyword evidence="2" id="KW-0479">Metal-binding</keyword>
<dbReference type="AlphaFoldDB" id="A0A5P1FRF4"/>
<name>A0A5P1FRF4_ASPOF</name>
<sequence>MLRKRSRPFQKDSSFSCDNVVHKTRGSPFFTVPGLFVGLSTKSMDSDSAKSPTSPLDFKFFSNLSSSFSKSPRSPGFEGQPKSWDCNRVGLGLVDSFKDEKTLASSESKSILLGSQMRIHISNKKTHLSSLKDDIVLATSPKSLPKNYGSSSQTPIDSPKFEIGCIENEDSGPSSFPRSRIFSFGLKNTQLSLSNSLPIPIVDSNGFMGSLSASEIELSEDYTCIISHGPNPKTTHIFGDCILDNDLIRSLDHKNIKNVDAILPSDDFLSYCFSCKKKLEQGEDIYMYRGEKAFCSCNCRDQEILSEEEMGKPATDDSCEYLGSSFHEEIFIS</sequence>
<dbReference type="InterPro" id="IPR044585">
    <property type="entry name" value="FLZ10/11"/>
</dbReference>
<dbReference type="OrthoDB" id="685855at2759"/>
<evidence type="ECO:0000256" key="2">
    <source>
        <dbReference type="ARBA" id="ARBA00022723"/>
    </source>
</evidence>
<evidence type="ECO:0000256" key="1">
    <source>
        <dbReference type="ARBA" id="ARBA00009374"/>
    </source>
</evidence>